<gene>
    <name evidence="1" type="ORF">AVDCRST_MAG74-646</name>
</gene>
<accession>A0A6J4NDB0</accession>
<dbReference type="AlphaFoldDB" id="A0A6J4NDB0"/>
<dbReference type="EMBL" id="CADCUR010000048">
    <property type="protein sequence ID" value="CAA9385234.1"/>
    <property type="molecule type" value="Genomic_DNA"/>
</dbReference>
<protein>
    <recommendedName>
        <fullName evidence="2">DUF1501 domain-containing protein</fullName>
    </recommendedName>
</protein>
<dbReference type="PROSITE" id="PS51318">
    <property type="entry name" value="TAT"/>
    <property type="match status" value="1"/>
</dbReference>
<reference evidence="1" key="1">
    <citation type="submission" date="2020-02" db="EMBL/GenBank/DDBJ databases">
        <authorList>
            <person name="Meier V. D."/>
        </authorList>
    </citation>
    <scope>NUCLEOTIDE SEQUENCE</scope>
    <source>
        <strain evidence="1">AVDCRST_MAG74</strain>
    </source>
</reference>
<dbReference type="PANTHER" id="PTHR43737:SF1">
    <property type="entry name" value="DUF1501 DOMAIN-CONTAINING PROTEIN"/>
    <property type="match status" value="1"/>
</dbReference>
<organism evidence="1">
    <name type="scientific">uncultured Pyrinomonadaceae bacterium</name>
    <dbReference type="NCBI Taxonomy" id="2283094"/>
    <lineage>
        <taxon>Bacteria</taxon>
        <taxon>Pseudomonadati</taxon>
        <taxon>Acidobacteriota</taxon>
        <taxon>Blastocatellia</taxon>
        <taxon>Blastocatellales</taxon>
        <taxon>Pyrinomonadaceae</taxon>
        <taxon>environmental samples</taxon>
    </lineage>
</organism>
<dbReference type="PANTHER" id="PTHR43737">
    <property type="entry name" value="BLL7424 PROTEIN"/>
    <property type="match status" value="1"/>
</dbReference>
<evidence type="ECO:0000313" key="1">
    <source>
        <dbReference type="EMBL" id="CAA9385234.1"/>
    </source>
</evidence>
<dbReference type="Pfam" id="PF07394">
    <property type="entry name" value="DUF1501"/>
    <property type="match status" value="1"/>
</dbReference>
<proteinExistence type="predicted"/>
<evidence type="ECO:0008006" key="2">
    <source>
        <dbReference type="Google" id="ProtNLM"/>
    </source>
</evidence>
<dbReference type="InterPro" id="IPR010869">
    <property type="entry name" value="DUF1501"/>
</dbReference>
<sequence length="469" mass="50829">MKKSRREFLKTSCRALSMAAVATQMRHFGLINVLAQENAASEPALEYKALVCVFLSGGNDSNNNVVPNYDAGYAQYAAARQTQGLAIPRANLLPITPPILGQDYGFHPSMTDMRTLWTQGKLAVVTNVGTLVQPITRQQYQSGAPRPMQLFSHSDQVEQFRTAISNYRATTGWGGRVSDRTNGLNAGAAIPMITSIAGATVFNIGNNTAPLIVAPSPTPLNQVLALNGFGTASDELARRTAMNNIRQVDLNYTMIQNASVLTQQAINVSQQLITDPVLTVTFPNTTLGNQLRQVAKLMKFRTQLNMSRQIFYVQLGGFDTHSAQLTNHANLWTQVSQALKAFYDETVAQGIGSQVTTFTMSDFNRTFNPAGSGSGVGSDHAWAGHHFVIGGAVRGGDFYGKPTSNGTIFPTLVNGGPDDAETRGRFIPSVSVDMYTSTLARWYGLSENDIPLVFPNINNFPASNLGFMM</sequence>
<dbReference type="InterPro" id="IPR006311">
    <property type="entry name" value="TAT_signal"/>
</dbReference>
<name>A0A6J4NDB0_9BACT</name>